<keyword evidence="2" id="KW-1185">Reference proteome</keyword>
<gene>
    <name evidence="1" type="ORF">Clopa_2795</name>
</gene>
<organism evidence="1 2">
    <name type="scientific">Clostridium pasteurianum BC1</name>
    <dbReference type="NCBI Taxonomy" id="86416"/>
    <lineage>
        <taxon>Bacteria</taxon>
        <taxon>Bacillati</taxon>
        <taxon>Bacillota</taxon>
        <taxon>Clostridia</taxon>
        <taxon>Eubacteriales</taxon>
        <taxon>Clostridiaceae</taxon>
        <taxon>Clostridium</taxon>
    </lineage>
</organism>
<evidence type="ECO:0000313" key="2">
    <source>
        <dbReference type="Proteomes" id="UP000013523"/>
    </source>
</evidence>
<name>R4K4Z0_CLOPA</name>
<dbReference type="OrthoDB" id="9770443at2"/>
<reference evidence="1 2" key="1">
    <citation type="submission" date="2012-01" db="EMBL/GenBank/DDBJ databases">
        <title>Complete sequence of chromosome of Clostridium pasteurianum BC1.</title>
        <authorList>
            <consortium name="US DOE Joint Genome Institute"/>
            <person name="Lucas S."/>
            <person name="Han J."/>
            <person name="Lapidus A."/>
            <person name="Cheng J.-F."/>
            <person name="Goodwin L."/>
            <person name="Pitluck S."/>
            <person name="Peters L."/>
            <person name="Mikhailova N."/>
            <person name="Teshima H."/>
            <person name="Detter J.C."/>
            <person name="Han C."/>
            <person name="Tapia R."/>
            <person name="Land M."/>
            <person name="Hauser L."/>
            <person name="Kyrpides N."/>
            <person name="Ivanova N."/>
            <person name="Pagani I."/>
            <person name="Dunn J."/>
            <person name="Taghavi S."/>
            <person name="Francis A."/>
            <person name="van der Lelie D."/>
            <person name="Woyke T."/>
        </authorList>
    </citation>
    <scope>NUCLEOTIDE SEQUENCE [LARGE SCALE GENOMIC DNA]</scope>
    <source>
        <strain evidence="1 2">BC1</strain>
    </source>
</reference>
<dbReference type="KEGG" id="cpas:Clopa_2795"/>
<evidence type="ECO:0000313" key="1">
    <source>
        <dbReference type="EMBL" id="AGK97633.1"/>
    </source>
</evidence>
<proteinExistence type="predicted"/>
<dbReference type="eggNOG" id="ENOG502Z7Z5">
    <property type="taxonomic scope" value="Bacteria"/>
</dbReference>
<dbReference type="HOGENOM" id="CLU_058388_0_0_9"/>
<evidence type="ECO:0008006" key="3">
    <source>
        <dbReference type="Google" id="ProtNLM"/>
    </source>
</evidence>
<dbReference type="AlphaFoldDB" id="R4K4Z0"/>
<dbReference type="RefSeq" id="WP_015615927.1">
    <property type="nucleotide sequence ID" value="NC_021182.1"/>
</dbReference>
<dbReference type="Proteomes" id="UP000013523">
    <property type="component" value="Chromosome"/>
</dbReference>
<dbReference type="PATRIC" id="fig|86416.3.peg.2780"/>
<dbReference type="STRING" id="86416.Clopa_2795"/>
<accession>R4K4Z0</accession>
<dbReference type="EMBL" id="CP003261">
    <property type="protein sequence ID" value="AGK97633.1"/>
    <property type="molecule type" value="Genomic_DNA"/>
</dbReference>
<protein>
    <recommendedName>
        <fullName evidence="3">Prophage protein</fullName>
    </recommendedName>
</protein>
<sequence>MALNTIALATMFQQELDNQIVAKSTSGWMEQNANNLIFTGNATVKVPKMTTDGLGNYDKSNGYASGGITTSYETFTMGQDRARKFYLDSHDVTESNFVATASNAMATFQRVSVIPEIDAYRYSKIATTLIAGSRASGGYTPSKADILTTLKTDINNIQDVIGIDTPLVVVMSTKTLNTLELSSEIVRQLQVGDFQGNNDYVTPCKFVDECPILEVPSARLMTAYTYNDGITVGQTQGGFVPAGTAKHINWLIMPVDAPIAIQKTDTIRIFDPSVVQNLNAWQLDYRKYHDLFIEDNKLPAMFANIEEALS</sequence>